<gene>
    <name evidence="5" type="ORF">ILEXP_LOCUS44948</name>
</gene>
<dbReference type="GO" id="GO:0004674">
    <property type="term" value="F:protein serine/threonine kinase activity"/>
    <property type="evidence" value="ECO:0007669"/>
    <property type="project" value="UniProtKB-KW"/>
</dbReference>
<proteinExistence type="predicted"/>
<reference evidence="5 6" key="1">
    <citation type="submission" date="2024-02" db="EMBL/GenBank/DDBJ databases">
        <authorList>
            <person name="Vignale AGUSTIN F."/>
            <person name="Sosa J E."/>
            <person name="Modenutti C."/>
        </authorList>
    </citation>
    <scope>NUCLEOTIDE SEQUENCE [LARGE SCALE GENOMIC DNA]</scope>
</reference>
<keyword evidence="2" id="KW-0418">Kinase</keyword>
<comment type="caution">
    <text evidence="5">The sequence shown here is derived from an EMBL/GenBank/DDBJ whole genome shotgun (WGS) entry which is preliminary data.</text>
</comment>
<dbReference type="AlphaFoldDB" id="A0ABC8U067"/>
<accession>A0ABC8U067</accession>
<evidence type="ECO:0000313" key="5">
    <source>
        <dbReference type="EMBL" id="CAK9175148.1"/>
    </source>
</evidence>
<dbReference type="PANTHER" id="PTHR47985">
    <property type="entry name" value="OS07G0668900 PROTEIN"/>
    <property type="match status" value="1"/>
</dbReference>
<keyword evidence="3" id="KW-0472">Membrane</keyword>
<comment type="subcellular location">
    <subcellularLocation>
        <location evidence="1">Membrane</location>
    </subcellularLocation>
</comment>
<keyword evidence="2" id="KW-0723">Serine/threonine-protein kinase</keyword>
<feature type="compositionally biased region" description="Basic and acidic residues" evidence="4">
    <location>
        <begin position="73"/>
        <end position="97"/>
    </location>
</feature>
<dbReference type="Proteomes" id="UP001642360">
    <property type="component" value="Unassembled WGS sequence"/>
</dbReference>
<keyword evidence="2" id="KW-0808">Transferase</keyword>
<evidence type="ECO:0000256" key="2">
    <source>
        <dbReference type="ARBA" id="ARBA00022527"/>
    </source>
</evidence>
<dbReference type="Gene3D" id="1.10.510.10">
    <property type="entry name" value="Transferase(Phosphotransferase) domain 1"/>
    <property type="match status" value="1"/>
</dbReference>
<organism evidence="5 6">
    <name type="scientific">Ilex paraguariensis</name>
    <name type="common">yerba mate</name>
    <dbReference type="NCBI Taxonomy" id="185542"/>
    <lineage>
        <taxon>Eukaryota</taxon>
        <taxon>Viridiplantae</taxon>
        <taxon>Streptophyta</taxon>
        <taxon>Embryophyta</taxon>
        <taxon>Tracheophyta</taxon>
        <taxon>Spermatophyta</taxon>
        <taxon>Magnoliopsida</taxon>
        <taxon>eudicotyledons</taxon>
        <taxon>Gunneridae</taxon>
        <taxon>Pentapetalae</taxon>
        <taxon>asterids</taxon>
        <taxon>campanulids</taxon>
        <taxon>Aquifoliales</taxon>
        <taxon>Aquifoliaceae</taxon>
        <taxon>Ilex</taxon>
    </lineage>
</organism>
<evidence type="ECO:0000256" key="1">
    <source>
        <dbReference type="ARBA" id="ARBA00004370"/>
    </source>
</evidence>
<dbReference type="EMBL" id="CAUOFW020006547">
    <property type="protein sequence ID" value="CAK9175148.1"/>
    <property type="molecule type" value="Genomic_DNA"/>
</dbReference>
<sequence>MHLARSKVKHPRSNNVQKLADPCLKVQFRKSVLGKAIHVALMCVQDNAGTRPNMSDVVIALEYLISEQAGTGSDEREGRKHNPEERNTNKGRGERGRLRGGGL</sequence>
<dbReference type="PANTHER" id="PTHR47985:SF4">
    <property type="entry name" value="SERINE_THREONINE-PROTEIN KINASE PBL27"/>
    <property type="match status" value="1"/>
</dbReference>
<evidence type="ECO:0000313" key="6">
    <source>
        <dbReference type="Proteomes" id="UP001642360"/>
    </source>
</evidence>
<evidence type="ECO:0000256" key="4">
    <source>
        <dbReference type="SAM" id="MobiDB-lite"/>
    </source>
</evidence>
<feature type="region of interest" description="Disordered" evidence="4">
    <location>
        <begin position="69"/>
        <end position="103"/>
    </location>
</feature>
<dbReference type="GO" id="GO:0016020">
    <property type="term" value="C:membrane"/>
    <property type="evidence" value="ECO:0007669"/>
    <property type="project" value="UniProtKB-SubCell"/>
</dbReference>
<name>A0ABC8U067_9AQUA</name>
<evidence type="ECO:0000256" key="3">
    <source>
        <dbReference type="ARBA" id="ARBA00023136"/>
    </source>
</evidence>
<protein>
    <submittedName>
        <fullName evidence="5">Uncharacterized protein</fullName>
    </submittedName>
</protein>
<keyword evidence="6" id="KW-1185">Reference proteome</keyword>